<name>R4PLR6_9BACT</name>
<dbReference type="STRING" id="1332188.L336_0886"/>
<dbReference type="RefSeq" id="WP_015642038.1">
    <property type="nucleotide sequence ID" value="NC_021219.1"/>
</dbReference>
<organism evidence="1 2">
    <name type="scientific">Candidatus Saccharimonas aalborgensis</name>
    <dbReference type="NCBI Taxonomy" id="1332188"/>
    <lineage>
        <taxon>Bacteria</taxon>
        <taxon>Candidatus Saccharimonadota</taxon>
        <taxon>Candidatus Saccharimonadia</taxon>
        <taxon>Candidatus Saccharimonadales</taxon>
        <taxon>Candidatus Saccharimonadaceae</taxon>
        <taxon>Candidatus Saccharimonas</taxon>
    </lineage>
</organism>
<accession>R4PLR6</accession>
<dbReference type="KEGG" id="saal:L336_0886"/>
<evidence type="ECO:0000313" key="1">
    <source>
        <dbReference type="EMBL" id="AGL62588.1"/>
    </source>
</evidence>
<keyword evidence="2" id="KW-1185">Reference proteome</keyword>
<protein>
    <submittedName>
        <fullName evidence="1">Uncharacterized protein</fullName>
    </submittedName>
</protein>
<gene>
    <name evidence="1" type="ORF">L336_0886</name>
</gene>
<dbReference type="AlphaFoldDB" id="R4PLR6"/>
<dbReference type="Proteomes" id="UP000013893">
    <property type="component" value="Chromosome"/>
</dbReference>
<dbReference type="HOGENOM" id="CLU_999982_0_0_0"/>
<evidence type="ECO:0000313" key="2">
    <source>
        <dbReference type="Proteomes" id="UP000013893"/>
    </source>
</evidence>
<proteinExistence type="predicted"/>
<reference evidence="1 2" key="1">
    <citation type="journal article" date="2013" name="Nat. Biotechnol.">
        <title>Genome sequences of rare, uncultured bacteria obtained by differential coverage binning of multiple metagenomes.</title>
        <authorList>
            <person name="Albertsen M."/>
            <person name="Hugenholtz P."/>
            <person name="Skarshewski A."/>
            <person name="Nielsen K.L."/>
            <person name="Tyson G.W."/>
            <person name="Nielsen P.H."/>
        </authorList>
    </citation>
    <scope>NUCLEOTIDE SEQUENCE [LARGE SCALE GENOMIC DNA]</scope>
    <source>
        <strain evidence="1">TM71</strain>
    </source>
</reference>
<sequence>MSTRERLQTSVMPEELKAILDATNRIAATDTYASELERQAAAVRDEAKEARIAAFSQAAARLTQLIEEGNASLVEIATVAAELRDLDPEIIRLYGQPEADKLIATFTEIQPGAPAIDLPAERAAHYTGVITGEPTNLVLHHREPSRSRHYVQPFSSPWLTFDVPVRGRSSRDPEVKDTLAVGVELGALRQAHIGRGTIQAILDAASFSMGYNWTYGHTTSNRATLHTLRQQAALFASLGYEPFDTHALDEAWHQAEKHEKAQRKAAARRSSFSGIILR</sequence>
<dbReference type="EMBL" id="CP005957">
    <property type="protein sequence ID" value="AGL62588.1"/>
    <property type="molecule type" value="Genomic_DNA"/>
</dbReference>